<evidence type="ECO:0008006" key="4">
    <source>
        <dbReference type="Google" id="ProtNLM"/>
    </source>
</evidence>
<feature type="compositionally biased region" description="Basic and acidic residues" evidence="1">
    <location>
        <begin position="317"/>
        <end position="327"/>
    </location>
</feature>
<feature type="compositionally biased region" description="Basic and acidic residues" evidence="1">
    <location>
        <begin position="264"/>
        <end position="274"/>
    </location>
</feature>
<dbReference type="AlphaFoldDB" id="A0ABD3GL65"/>
<sequence>MESTAMTGIRDQLHKLRTQLTQNRSNSTAREFREDSHNRSGGGTNVDLRSKNTESNEIDLGCETHFPTIAESRDFRQVTSRSKQRGAAEVENLKGALAEKSLRQKTLEENLAANPFHALAGAFETDSMEITDETEEPNRSEASERPPLILNSVIKPTPERIGNAEQQKGMHLLLTPEPVPSFSRARNLEDLTSEELTMEIQRVKEKTLHELYKSRLRLAATETCSPQHEEEKNQELHDLLKPEPERTINAGVNWAEIVNDSDEEHEHGGGDQRKTANSAPDSSTKLEQNVGTGSNGEAEKADHSNCVGDETPAEPSSKLEREIPEAT</sequence>
<comment type="caution">
    <text evidence="2">The sequence shown here is derived from an EMBL/GenBank/DDBJ whole genome shotgun (WGS) entry which is preliminary data.</text>
</comment>
<proteinExistence type="predicted"/>
<evidence type="ECO:0000256" key="1">
    <source>
        <dbReference type="SAM" id="MobiDB-lite"/>
    </source>
</evidence>
<dbReference type="Proteomes" id="UP001633002">
    <property type="component" value="Unassembled WGS sequence"/>
</dbReference>
<dbReference type="EMBL" id="JBJQOH010000007">
    <property type="protein sequence ID" value="KAL3679937.1"/>
    <property type="molecule type" value="Genomic_DNA"/>
</dbReference>
<organism evidence="2 3">
    <name type="scientific">Riccia sorocarpa</name>
    <dbReference type="NCBI Taxonomy" id="122646"/>
    <lineage>
        <taxon>Eukaryota</taxon>
        <taxon>Viridiplantae</taxon>
        <taxon>Streptophyta</taxon>
        <taxon>Embryophyta</taxon>
        <taxon>Marchantiophyta</taxon>
        <taxon>Marchantiopsida</taxon>
        <taxon>Marchantiidae</taxon>
        <taxon>Marchantiales</taxon>
        <taxon>Ricciaceae</taxon>
        <taxon>Riccia</taxon>
    </lineage>
</organism>
<reference evidence="2 3" key="1">
    <citation type="submission" date="2024-09" db="EMBL/GenBank/DDBJ databases">
        <title>Chromosome-scale assembly of Riccia sorocarpa.</title>
        <authorList>
            <person name="Paukszto L."/>
        </authorList>
    </citation>
    <scope>NUCLEOTIDE SEQUENCE [LARGE SCALE GENOMIC DNA]</scope>
    <source>
        <strain evidence="2">LP-2024</strain>
        <tissue evidence="2">Aerial parts of the thallus</tissue>
    </source>
</reference>
<accession>A0ABD3GL65</accession>
<keyword evidence="3" id="KW-1185">Reference proteome</keyword>
<feature type="region of interest" description="Disordered" evidence="1">
    <location>
        <begin position="222"/>
        <end position="327"/>
    </location>
</feature>
<feature type="compositionally biased region" description="Polar residues" evidence="1">
    <location>
        <begin position="275"/>
        <end position="292"/>
    </location>
</feature>
<feature type="region of interest" description="Disordered" evidence="1">
    <location>
        <begin position="1"/>
        <end position="52"/>
    </location>
</feature>
<gene>
    <name evidence="2" type="ORF">R1sor_022893</name>
</gene>
<name>A0ABD3GL65_9MARC</name>
<protein>
    <recommendedName>
        <fullName evidence="4">A-kinase anchor protein 2 C-terminal domain-containing protein</fullName>
    </recommendedName>
</protein>
<feature type="compositionally biased region" description="Polar residues" evidence="1">
    <location>
        <begin position="18"/>
        <end position="29"/>
    </location>
</feature>
<feature type="compositionally biased region" description="Basic and acidic residues" evidence="1">
    <location>
        <begin position="227"/>
        <end position="246"/>
    </location>
</feature>
<evidence type="ECO:0000313" key="3">
    <source>
        <dbReference type="Proteomes" id="UP001633002"/>
    </source>
</evidence>
<evidence type="ECO:0000313" key="2">
    <source>
        <dbReference type="EMBL" id="KAL3679937.1"/>
    </source>
</evidence>